<feature type="transmembrane region" description="Helical" evidence="5">
    <location>
        <begin position="6"/>
        <end position="25"/>
    </location>
</feature>
<dbReference type="InterPro" id="IPR050307">
    <property type="entry name" value="Sterol_Desaturase_Related"/>
</dbReference>
<evidence type="ECO:0000256" key="2">
    <source>
        <dbReference type="ARBA" id="ARBA00022692"/>
    </source>
</evidence>
<feature type="transmembrane region" description="Helical" evidence="5">
    <location>
        <begin position="148"/>
        <end position="172"/>
    </location>
</feature>
<feature type="transmembrane region" description="Helical" evidence="5">
    <location>
        <begin position="45"/>
        <end position="70"/>
    </location>
</feature>
<evidence type="ECO:0000259" key="6">
    <source>
        <dbReference type="Pfam" id="PF04116"/>
    </source>
</evidence>
<keyword evidence="3 5" id="KW-1133">Transmembrane helix</keyword>
<dbReference type="InterPro" id="IPR006694">
    <property type="entry name" value="Fatty_acid_hydroxylase"/>
</dbReference>
<evidence type="ECO:0000256" key="4">
    <source>
        <dbReference type="ARBA" id="ARBA00023136"/>
    </source>
</evidence>
<evidence type="ECO:0000313" key="7">
    <source>
        <dbReference type="EMBL" id="NYZ66366.1"/>
    </source>
</evidence>
<dbReference type="RefSeq" id="WP_180568395.1">
    <property type="nucleotide sequence ID" value="NZ_JACCKB010000013.1"/>
</dbReference>
<evidence type="ECO:0000313" key="8">
    <source>
        <dbReference type="Proteomes" id="UP000569732"/>
    </source>
</evidence>
<dbReference type="PANTHER" id="PTHR11863">
    <property type="entry name" value="STEROL DESATURASE"/>
    <property type="match status" value="1"/>
</dbReference>
<reference evidence="7 8" key="1">
    <citation type="submission" date="2020-07" db="EMBL/GenBank/DDBJ databases">
        <title>Endozoicomonas sp. nov., isolated from sediment.</title>
        <authorList>
            <person name="Gu T."/>
        </authorList>
    </citation>
    <scope>NUCLEOTIDE SEQUENCE [LARGE SCALE GENOMIC DNA]</scope>
    <source>
        <strain evidence="7 8">SM1973</strain>
    </source>
</reference>
<protein>
    <submittedName>
        <fullName evidence="7">Sterol desaturase family protein</fullName>
    </submittedName>
</protein>
<keyword evidence="2 5" id="KW-0812">Transmembrane</keyword>
<comment type="subcellular location">
    <subcellularLocation>
        <location evidence="1">Membrane</location>
    </subcellularLocation>
</comment>
<evidence type="ECO:0000256" key="5">
    <source>
        <dbReference type="SAM" id="Phobius"/>
    </source>
</evidence>
<feature type="transmembrane region" description="Helical" evidence="5">
    <location>
        <begin position="90"/>
        <end position="107"/>
    </location>
</feature>
<dbReference type="EMBL" id="JACCKB010000013">
    <property type="protein sequence ID" value="NYZ66366.1"/>
    <property type="molecule type" value="Genomic_DNA"/>
</dbReference>
<keyword evidence="8" id="KW-1185">Reference proteome</keyword>
<keyword evidence="4 5" id="KW-0472">Membrane</keyword>
<sequence length="269" mass="31226">MIGLDIVSASRLLVFLVAIALLGYFEYRYPYRVVKNKWAHLLSNFALIGISTIILRVLFKVLLPFSVAIMTANNNWGVIHWLGLSELTDNVIMMIGWVIMLDCAIYWQHRLMHKLPMLWRFHKIHHADREFDFSTGVRFHPVEMIISALFKSLLIILLGIPVIAVIIFEILLSTSSLFEHANFRLPTRVDLLLRKILVTPSMHRIHHSVVVTETNSNFGFNLSWWDYLFGTYRDKPATNEATMPLGLIQYQHSNTSSIGWMMMQPFKRL</sequence>
<dbReference type="GO" id="GO:0008610">
    <property type="term" value="P:lipid biosynthetic process"/>
    <property type="evidence" value="ECO:0007669"/>
    <property type="project" value="InterPro"/>
</dbReference>
<proteinExistence type="predicted"/>
<evidence type="ECO:0000256" key="1">
    <source>
        <dbReference type="ARBA" id="ARBA00004370"/>
    </source>
</evidence>
<dbReference type="GO" id="GO:0016020">
    <property type="term" value="C:membrane"/>
    <property type="evidence" value="ECO:0007669"/>
    <property type="project" value="UniProtKB-SubCell"/>
</dbReference>
<comment type="caution">
    <text evidence="7">The sequence shown here is derived from an EMBL/GenBank/DDBJ whole genome shotgun (WGS) entry which is preliminary data.</text>
</comment>
<accession>A0A853IFR7</accession>
<dbReference type="GO" id="GO:0005506">
    <property type="term" value="F:iron ion binding"/>
    <property type="evidence" value="ECO:0007669"/>
    <property type="project" value="InterPro"/>
</dbReference>
<dbReference type="AlphaFoldDB" id="A0A853IFR7"/>
<dbReference type="GO" id="GO:0016491">
    <property type="term" value="F:oxidoreductase activity"/>
    <property type="evidence" value="ECO:0007669"/>
    <property type="project" value="InterPro"/>
</dbReference>
<dbReference type="Pfam" id="PF04116">
    <property type="entry name" value="FA_hydroxylase"/>
    <property type="match status" value="1"/>
</dbReference>
<organism evidence="7 8">
    <name type="scientific">Spartinivicinus marinus</name>
    <dbReference type="NCBI Taxonomy" id="2994442"/>
    <lineage>
        <taxon>Bacteria</taxon>
        <taxon>Pseudomonadati</taxon>
        <taxon>Pseudomonadota</taxon>
        <taxon>Gammaproteobacteria</taxon>
        <taxon>Oceanospirillales</taxon>
        <taxon>Zooshikellaceae</taxon>
        <taxon>Spartinivicinus</taxon>
    </lineage>
</organism>
<name>A0A853IFR7_9GAMM</name>
<feature type="domain" description="Fatty acid hydroxylase" evidence="6">
    <location>
        <begin position="97"/>
        <end position="231"/>
    </location>
</feature>
<dbReference type="Proteomes" id="UP000569732">
    <property type="component" value="Unassembled WGS sequence"/>
</dbReference>
<gene>
    <name evidence="7" type="ORF">H0A36_10120</name>
</gene>
<evidence type="ECO:0000256" key="3">
    <source>
        <dbReference type="ARBA" id="ARBA00022989"/>
    </source>
</evidence>